<dbReference type="AlphaFoldDB" id="A0AAP9WBT2"/>
<evidence type="ECO:0000313" key="2">
    <source>
        <dbReference type="Proteomes" id="UP000663124"/>
    </source>
</evidence>
<sequence>MEKSENLIKLLENYKIAPTQLVINSTEKSLLLTMKIEDLHENFGGMLSDFINLIPIYPN</sequence>
<accession>A0AAP9WBT2</accession>
<name>A0AAP9WBT2_LEPIR</name>
<proteinExistence type="predicted"/>
<reference evidence="1" key="1">
    <citation type="submission" date="2019-09" db="EMBL/GenBank/DDBJ databases">
        <title>Comparative Genomics of Leptospira interrogans Reveals Genome Plasticity - A Common Adaptive Strategy for Survival in Various Hosts.</title>
        <authorList>
            <person name="Ramli S.R."/>
            <person name="Bunk B."/>
            <person name="Goris M."/>
            <person name="Bhuju S."/>
            <person name="Jarek M."/>
            <person name="Sproer C."/>
            <person name="Mustakim S."/>
            <person name="Strommenger B."/>
            <person name="Pessler F."/>
        </authorList>
    </citation>
    <scope>NUCLEOTIDE SEQUENCE</scope>
    <source>
        <strain evidence="1">782</strain>
    </source>
</reference>
<evidence type="ECO:0000313" key="1">
    <source>
        <dbReference type="EMBL" id="QOI42991.1"/>
    </source>
</evidence>
<organism evidence="1 2">
    <name type="scientific">Leptospira interrogans serovar Canicola</name>
    <dbReference type="NCBI Taxonomy" id="211880"/>
    <lineage>
        <taxon>Bacteria</taxon>
        <taxon>Pseudomonadati</taxon>
        <taxon>Spirochaetota</taxon>
        <taxon>Spirochaetia</taxon>
        <taxon>Leptospirales</taxon>
        <taxon>Leptospiraceae</taxon>
        <taxon>Leptospira</taxon>
    </lineage>
</organism>
<gene>
    <name evidence="1" type="ORF">Lepto782_12470</name>
</gene>
<dbReference type="EMBL" id="CP043884">
    <property type="protein sequence ID" value="QOI42991.1"/>
    <property type="molecule type" value="Genomic_DNA"/>
</dbReference>
<dbReference type="Proteomes" id="UP000663124">
    <property type="component" value="Chromosome 1"/>
</dbReference>
<protein>
    <submittedName>
        <fullName evidence="1">Uncharacterized protein</fullName>
    </submittedName>
</protein>